<protein>
    <submittedName>
        <fullName evidence="2">Uncharacterized protein</fullName>
    </submittedName>
</protein>
<dbReference type="GeneID" id="33567034"/>
<reference evidence="2 3" key="1">
    <citation type="submission" date="2016-07" db="EMBL/GenBank/DDBJ databases">
        <title>Pervasive Adenine N6-methylation of Active Genes in Fungi.</title>
        <authorList>
            <consortium name="DOE Joint Genome Institute"/>
            <person name="Mondo S.J."/>
            <person name="Dannebaum R.O."/>
            <person name="Kuo R.C."/>
            <person name="Labutti K."/>
            <person name="Haridas S."/>
            <person name="Kuo A."/>
            <person name="Salamov A."/>
            <person name="Ahrendt S.R."/>
            <person name="Lipzen A."/>
            <person name="Sullivan W."/>
            <person name="Andreopoulos W.B."/>
            <person name="Clum A."/>
            <person name="Lindquist E."/>
            <person name="Daum C."/>
            <person name="Ramamoorthy G.K."/>
            <person name="Gryganskyi A."/>
            <person name="Culley D."/>
            <person name="Magnuson J.K."/>
            <person name="James T.Y."/>
            <person name="O'Malley M.A."/>
            <person name="Stajich J.E."/>
            <person name="Spatafora J.W."/>
            <person name="Visel A."/>
            <person name="Grigoriev I.V."/>
        </authorList>
    </citation>
    <scope>NUCLEOTIDE SEQUENCE [LARGE SCALE GENOMIC DNA]</scope>
    <source>
        <strain evidence="2 3">NRRL 3116</strain>
    </source>
</reference>
<feature type="region of interest" description="Disordered" evidence="1">
    <location>
        <begin position="208"/>
        <end position="278"/>
    </location>
</feature>
<keyword evidence="3" id="KW-1185">Reference proteome</keyword>
<dbReference type="EMBL" id="MCFF01000037">
    <property type="protein sequence ID" value="ORZ08492.1"/>
    <property type="molecule type" value="Genomic_DNA"/>
</dbReference>
<organism evidence="2 3">
    <name type="scientific">Lobosporangium transversale</name>
    <dbReference type="NCBI Taxonomy" id="64571"/>
    <lineage>
        <taxon>Eukaryota</taxon>
        <taxon>Fungi</taxon>
        <taxon>Fungi incertae sedis</taxon>
        <taxon>Mucoromycota</taxon>
        <taxon>Mortierellomycotina</taxon>
        <taxon>Mortierellomycetes</taxon>
        <taxon>Mortierellales</taxon>
        <taxon>Mortierellaceae</taxon>
        <taxon>Lobosporangium</taxon>
    </lineage>
</organism>
<evidence type="ECO:0000256" key="1">
    <source>
        <dbReference type="SAM" id="MobiDB-lite"/>
    </source>
</evidence>
<proteinExistence type="predicted"/>
<dbReference type="OrthoDB" id="2426297at2759"/>
<dbReference type="RefSeq" id="XP_021878420.1">
    <property type="nucleotide sequence ID" value="XM_022025190.1"/>
</dbReference>
<accession>A0A1Y2GIG6</accession>
<feature type="compositionally biased region" description="Gly residues" evidence="1">
    <location>
        <begin position="217"/>
        <end position="227"/>
    </location>
</feature>
<comment type="caution">
    <text evidence="2">The sequence shown here is derived from an EMBL/GenBank/DDBJ whole genome shotgun (WGS) entry which is preliminary data.</text>
</comment>
<sequence length="278" mass="30134">MSSTRNRNHLHATMPLARVHCVRVRQMMGRKHQLWRRGHYSSSHEHFSTSDNQDMNHQAKINMDEASFSSSSWMSTSSSMTRHIDSSRSGFCSVATKGSLHRRRRNNFGSSGQYDKDDIDCSQVITASPMGTASSGSINDYTYSSYQQYGEDTFSGNGNIMSPILPVAISPIDVDSNIVSSFTPLCSTYEMMEDTRYSLSSRLFSHTGARTHSSSGAGSGAGGGSDGSGSAPADMNPGEGDAGNGDQPSDYTFRRRNAIVEGSEDAPKAEDFTSSSPK</sequence>
<dbReference type="AlphaFoldDB" id="A0A1Y2GIG6"/>
<dbReference type="InParanoid" id="A0A1Y2GIG6"/>
<evidence type="ECO:0000313" key="2">
    <source>
        <dbReference type="EMBL" id="ORZ08492.1"/>
    </source>
</evidence>
<name>A0A1Y2GIG6_9FUNG</name>
<evidence type="ECO:0000313" key="3">
    <source>
        <dbReference type="Proteomes" id="UP000193648"/>
    </source>
</evidence>
<dbReference type="Proteomes" id="UP000193648">
    <property type="component" value="Unassembled WGS sequence"/>
</dbReference>
<gene>
    <name evidence="2" type="ORF">BCR41DRAFT_359296</name>
</gene>